<dbReference type="RefSeq" id="WP_198442978.1">
    <property type="nucleotide sequence ID" value="NZ_CBCSHE010000012.1"/>
</dbReference>
<dbReference type="Pfam" id="PF02308">
    <property type="entry name" value="MgtC"/>
    <property type="match status" value="1"/>
</dbReference>
<feature type="transmembrane region" description="Helical" evidence="7">
    <location>
        <begin position="73"/>
        <end position="91"/>
    </location>
</feature>
<dbReference type="InterPro" id="IPR049177">
    <property type="entry name" value="MgtC_SapB_SrpB_YhiD_N"/>
</dbReference>
<dbReference type="Proteomes" id="UP000595224">
    <property type="component" value="Chromosome"/>
</dbReference>
<evidence type="ECO:0000256" key="7">
    <source>
        <dbReference type="SAM" id="Phobius"/>
    </source>
</evidence>
<evidence type="ECO:0000256" key="5">
    <source>
        <dbReference type="ARBA" id="ARBA00022989"/>
    </source>
</evidence>
<feature type="domain" description="MgtC/SapB/SrpB/YhiD N-terminal" evidence="8">
    <location>
        <begin position="17"/>
        <end position="144"/>
    </location>
</feature>
<dbReference type="KEGG" id="tper:IWA51_02190"/>
<dbReference type="EMBL" id="CP064936">
    <property type="protein sequence ID" value="QQA01449.1"/>
    <property type="molecule type" value="Genomic_DNA"/>
</dbReference>
<evidence type="ECO:0000256" key="3">
    <source>
        <dbReference type="ARBA" id="ARBA00022475"/>
    </source>
</evidence>
<dbReference type="PANTHER" id="PTHR33778:SF1">
    <property type="entry name" value="MAGNESIUM TRANSPORTER YHID-RELATED"/>
    <property type="match status" value="1"/>
</dbReference>
<dbReference type="PRINTS" id="PR01837">
    <property type="entry name" value="MGTCSAPBPROT"/>
</dbReference>
<feature type="transmembrane region" description="Helical" evidence="7">
    <location>
        <begin position="12"/>
        <end position="28"/>
    </location>
</feature>
<evidence type="ECO:0000256" key="1">
    <source>
        <dbReference type="ARBA" id="ARBA00004651"/>
    </source>
</evidence>
<name>A0A7T3V5V2_9SPIR</name>
<evidence type="ECO:0000313" key="9">
    <source>
        <dbReference type="EMBL" id="QQA01449.1"/>
    </source>
</evidence>
<feature type="transmembrane region" description="Helical" evidence="7">
    <location>
        <begin position="121"/>
        <end position="139"/>
    </location>
</feature>
<accession>A0A7T3V5V2</accession>
<protein>
    <submittedName>
        <fullName evidence="9">MgtC/SapB family protein</fullName>
    </submittedName>
</protein>
<evidence type="ECO:0000313" key="10">
    <source>
        <dbReference type="Proteomes" id="UP000595224"/>
    </source>
</evidence>
<evidence type="ECO:0000259" key="8">
    <source>
        <dbReference type="Pfam" id="PF02308"/>
    </source>
</evidence>
<evidence type="ECO:0000256" key="6">
    <source>
        <dbReference type="ARBA" id="ARBA00023136"/>
    </source>
</evidence>
<reference evidence="9 10" key="1">
    <citation type="submission" date="2020-11" db="EMBL/GenBank/DDBJ databases">
        <title>Treponema Peruensis nv. sp., first commensal Treponema isolated from human feces.</title>
        <authorList>
            <person name="Belkhou C."/>
            <person name="Raes J."/>
        </authorList>
    </citation>
    <scope>NUCLEOTIDE SEQUENCE [LARGE SCALE GENOMIC DNA]</scope>
    <source>
        <strain evidence="9 10">RCC2812</strain>
    </source>
</reference>
<comment type="subcellular location">
    <subcellularLocation>
        <location evidence="1">Cell membrane</location>
        <topology evidence="1">Multi-pass membrane protein</topology>
    </subcellularLocation>
</comment>
<evidence type="ECO:0000256" key="4">
    <source>
        <dbReference type="ARBA" id="ARBA00022692"/>
    </source>
</evidence>
<dbReference type="AlphaFoldDB" id="A0A7T3V5V2"/>
<gene>
    <name evidence="9" type="ORF">IWA51_02190</name>
</gene>
<keyword evidence="5 7" id="KW-1133">Transmembrane helix</keyword>
<proteinExistence type="inferred from homology"/>
<keyword evidence="10" id="KW-1185">Reference proteome</keyword>
<keyword evidence="3" id="KW-1003">Cell membrane</keyword>
<feature type="transmembrane region" description="Helical" evidence="7">
    <location>
        <begin position="40"/>
        <end position="58"/>
    </location>
</feature>
<keyword evidence="4 7" id="KW-0812">Transmembrane</keyword>
<comment type="similarity">
    <text evidence="2">Belongs to the MgtC/SapB family.</text>
</comment>
<organism evidence="9 10">
    <name type="scientific">Treponema peruense</name>
    <dbReference type="NCBI Taxonomy" id="2787628"/>
    <lineage>
        <taxon>Bacteria</taxon>
        <taxon>Pseudomonadati</taxon>
        <taxon>Spirochaetota</taxon>
        <taxon>Spirochaetia</taxon>
        <taxon>Spirochaetales</taxon>
        <taxon>Treponemataceae</taxon>
        <taxon>Treponema</taxon>
    </lineage>
</organism>
<dbReference type="GO" id="GO:0005886">
    <property type="term" value="C:plasma membrane"/>
    <property type="evidence" value="ECO:0007669"/>
    <property type="project" value="UniProtKB-SubCell"/>
</dbReference>
<sequence length="228" mass="24657">MYFNFDFLLETVIKITAGIVCGFVLGIERKSHNHVIGMRTLILICVSSTLLSILSSFVTDGAKNGTGINGDPSRITAGVISGIGFLGGGAIMRQGMNIKGLTSAAIIWTAASLGLAIGAGLYIPTGVVLAAVVLLLLLLERVEERLFPAGRSKKLHIQFNNESLDMKAIKKVIETHGFIVTDLNMSRDFFDRRTELFYSVKAPREEDFSSLVDDLSKLGNLDGFSITD</sequence>
<dbReference type="PANTHER" id="PTHR33778">
    <property type="entry name" value="PROTEIN MGTC"/>
    <property type="match status" value="1"/>
</dbReference>
<evidence type="ECO:0000256" key="2">
    <source>
        <dbReference type="ARBA" id="ARBA00009298"/>
    </source>
</evidence>
<keyword evidence="6 7" id="KW-0472">Membrane</keyword>
<dbReference type="InterPro" id="IPR003416">
    <property type="entry name" value="MgtC/SapB/SrpB/YhiD_fam"/>
</dbReference>